<evidence type="ECO:0000256" key="2">
    <source>
        <dbReference type="ARBA" id="ARBA00022801"/>
    </source>
</evidence>
<dbReference type="Gene3D" id="1.20.120.710">
    <property type="entry name" value="Haloacid dehalogenase hydrolase-like domain"/>
    <property type="match status" value="1"/>
</dbReference>
<sequence>MATAQRPTKLSLRAIFFDLDNTLIPTKHGDKKACDQLISWLVRNDHMSNSDAEEIVYTYLRIFRKCPHNPEVELNAWRLQLWSSALGGRYEHLKDAIYQQWLRLRFHFLALTSEVVDLLIQLRSSYLLVLITNGTSPSQWEKVDRLNLRRYFDGIFVSGDLPWEKPHPSIFFEACQFLGVEPHECIMIGDKMETDILGGVKAGLAATFLIQTSQTQPATEVKPDHVLSSVMELTHFLPKRPLMKRPTLPLVSDEDTNSNSSDGS</sequence>
<reference evidence="4" key="1">
    <citation type="submission" date="2021-12" db="EMBL/GenBank/DDBJ databases">
        <authorList>
            <person name="King R."/>
        </authorList>
    </citation>
    <scope>NUCLEOTIDE SEQUENCE</scope>
</reference>
<dbReference type="InterPro" id="IPR036412">
    <property type="entry name" value="HAD-like_sf"/>
</dbReference>
<protein>
    <recommendedName>
        <fullName evidence="6">N-acylneuraminate-9-phosphatase</fullName>
    </recommendedName>
</protein>
<dbReference type="InterPro" id="IPR006439">
    <property type="entry name" value="HAD-SF_hydro_IA"/>
</dbReference>
<dbReference type="InterPro" id="IPR011950">
    <property type="entry name" value="HAD-SF_hydro_IA_CTE7"/>
</dbReference>
<comment type="cofactor">
    <cofactor evidence="1">
        <name>Mg(2+)</name>
        <dbReference type="ChEBI" id="CHEBI:18420"/>
    </cofactor>
</comment>
<dbReference type="PANTHER" id="PTHR46470:SF3">
    <property type="entry name" value="N-ACYLNEURAMINATE-9-PHOSPHATASE"/>
    <property type="match status" value="1"/>
</dbReference>
<dbReference type="Gene3D" id="3.40.50.1000">
    <property type="entry name" value="HAD superfamily/HAD-like"/>
    <property type="match status" value="1"/>
</dbReference>
<dbReference type="AlphaFoldDB" id="A0A9P0F1G2"/>
<evidence type="ECO:0000256" key="3">
    <source>
        <dbReference type="ARBA" id="ARBA00022842"/>
    </source>
</evidence>
<dbReference type="GO" id="GO:0046380">
    <property type="term" value="P:N-acetylneuraminate biosynthetic process"/>
    <property type="evidence" value="ECO:0007669"/>
    <property type="project" value="TreeGrafter"/>
</dbReference>
<dbReference type="NCBIfam" id="TIGR02253">
    <property type="entry name" value="CTE7"/>
    <property type="match status" value="1"/>
</dbReference>
<evidence type="ECO:0000313" key="4">
    <source>
        <dbReference type="EMBL" id="CAH0387900.1"/>
    </source>
</evidence>
<dbReference type="PANTHER" id="PTHR46470">
    <property type="entry name" value="N-ACYLNEURAMINATE-9-PHOSPHATASE"/>
    <property type="match status" value="1"/>
</dbReference>
<dbReference type="SUPFAM" id="SSF56784">
    <property type="entry name" value="HAD-like"/>
    <property type="match status" value="1"/>
</dbReference>
<name>A0A9P0F1G2_BEMTA</name>
<evidence type="ECO:0000256" key="1">
    <source>
        <dbReference type="ARBA" id="ARBA00001946"/>
    </source>
</evidence>
<evidence type="ECO:0000313" key="5">
    <source>
        <dbReference type="Proteomes" id="UP001152759"/>
    </source>
</evidence>
<dbReference type="Pfam" id="PF00702">
    <property type="entry name" value="Hydrolase"/>
    <property type="match status" value="1"/>
</dbReference>
<organism evidence="4 5">
    <name type="scientific">Bemisia tabaci</name>
    <name type="common">Sweetpotato whitefly</name>
    <name type="synonym">Aleurodes tabaci</name>
    <dbReference type="NCBI Taxonomy" id="7038"/>
    <lineage>
        <taxon>Eukaryota</taxon>
        <taxon>Metazoa</taxon>
        <taxon>Ecdysozoa</taxon>
        <taxon>Arthropoda</taxon>
        <taxon>Hexapoda</taxon>
        <taxon>Insecta</taxon>
        <taxon>Pterygota</taxon>
        <taxon>Neoptera</taxon>
        <taxon>Paraneoptera</taxon>
        <taxon>Hemiptera</taxon>
        <taxon>Sternorrhyncha</taxon>
        <taxon>Aleyrodoidea</taxon>
        <taxon>Aleyrodidae</taxon>
        <taxon>Aleyrodinae</taxon>
        <taxon>Bemisia</taxon>
    </lineage>
</organism>
<proteinExistence type="predicted"/>
<dbReference type="GO" id="GO:0050124">
    <property type="term" value="F:N-acylneuraminate-9-phosphatase activity"/>
    <property type="evidence" value="ECO:0007669"/>
    <property type="project" value="TreeGrafter"/>
</dbReference>
<evidence type="ECO:0008006" key="6">
    <source>
        <dbReference type="Google" id="ProtNLM"/>
    </source>
</evidence>
<dbReference type="Proteomes" id="UP001152759">
    <property type="component" value="Chromosome 4"/>
</dbReference>
<dbReference type="KEGG" id="btab:109031197"/>
<dbReference type="SFLD" id="SFLDG01129">
    <property type="entry name" value="C1.5:_HAD__Beta-PGM__Phosphata"/>
    <property type="match status" value="1"/>
</dbReference>
<keyword evidence="5" id="KW-1185">Reference proteome</keyword>
<dbReference type="EMBL" id="OU963865">
    <property type="protein sequence ID" value="CAH0387900.1"/>
    <property type="molecule type" value="Genomic_DNA"/>
</dbReference>
<dbReference type="InterPro" id="IPR051400">
    <property type="entry name" value="HAD-like_hydrolase"/>
</dbReference>
<dbReference type="NCBIfam" id="TIGR01549">
    <property type="entry name" value="HAD-SF-IA-v1"/>
    <property type="match status" value="1"/>
</dbReference>
<dbReference type="InterPro" id="IPR023214">
    <property type="entry name" value="HAD_sf"/>
</dbReference>
<dbReference type="SFLD" id="SFLDS00003">
    <property type="entry name" value="Haloacid_Dehalogenase"/>
    <property type="match status" value="1"/>
</dbReference>
<keyword evidence="2" id="KW-0378">Hydrolase</keyword>
<dbReference type="PRINTS" id="PR00413">
    <property type="entry name" value="HADHALOGNASE"/>
</dbReference>
<accession>A0A9P0F1G2</accession>
<keyword evidence="3" id="KW-0460">Magnesium</keyword>
<gene>
    <name evidence="4" type="ORF">BEMITA_LOCUS6858</name>
</gene>
<dbReference type="OrthoDB" id="1694274at2759"/>